<dbReference type="AlphaFoldDB" id="A0AAD7ZDJ6"/>
<protein>
    <submittedName>
        <fullName evidence="1">Uncharacterized protein</fullName>
    </submittedName>
</protein>
<dbReference type="Proteomes" id="UP001233999">
    <property type="component" value="Unassembled WGS sequence"/>
</dbReference>
<name>A0AAD7ZDJ6_DIPPU</name>
<comment type="caution">
    <text evidence="1">The sequence shown here is derived from an EMBL/GenBank/DDBJ whole genome shotgun (WGS) entry which is preliminary data.</text>
</comment>
<keyword evidence="2" id="KW-1185">Reference proteome</keyword>
<reference evidence="1" key="1">
    <citation type="journal article" date="2023" name="IScience">
        <title>Live-bearing cockroach genome reveals convergent evolutionary mechanisms linked to viviparity in insects and beyond.</title>
        <authorList>
            <person name="Fouks B."/>
            <person name="Harrison M.C."/>
            <person name="Mikhailova A.A."/>
            <person name="Marchal E."/>
            <person name="English S."/>
            <person name="Carruthers M."/>
            <person name="Jennings E.C."/>
            <person name="Chiamaka E.L."/>
            <person name="Frigard R.A."/>
            <person name="Pippel M."/>
            <person name="Attardo G.M."/>
            <person name="Benoit J.B."/>
            <person name="Bornberg-Bauer E."/>
            <person name="Tobe S.S."/>
        </authorList>
    </citation>
    <scope>NUCLEOTIDE SEQUENCE</scope>
    <source>
        <strain evidence="1">Stay&amp;Tobe</strain>
    </source>
</reference>
<organism evidence="1 2">
    <name type="scientific">Diploptera punctata</name>
    <name type="common">Pacific beetle cockroach</name>
    <dbReference type="NCBI Taxonomy" id="6984"/>
    <lineage>
        <taxon>Eukaryota</taxon>
        <taxon>Metazoa</taxon>
        <taxon>Ecdysozoa</taxon>
        <taxon>Arthropoda</taxon>
        <taxon>Hexapoda</taxon>
        <taxon>Insecta</taxon>
        <taxon>Pterygota</taxon>
        <taxon>Neoptera</taxon>
        <taxon>Polyneoptera</taxon>
        <taxon>Dictyoptera</taxon>
        <taxon>Blattodea</taxon>
        <taxon>Blaberoidea</taxon>
        <taxon>Blaberidae</taxon>
        <taxon>Diplopterinae</taxon>
        <taxon>Diploptera</taxon>
    </lineage>
</organism>
<accession>A0AAD7ZDJ6</accession>
<reference evidence="1" key="2">
    <citation type="submission" date="2023-05" db="EMBL/GenBank/DDBJ databases">
        <authorList>
            <person name="Fouks B."/>
        </authorList>
    </citation>
    <scope>NUCLEOTIDE SEQUENCE</scope>
    <source>
        <strain evidence="1">Stay&amp;Tobe</strain>
        <tissue evidence="1">Testes</tissue>
    </source>
</reference>
<dbReference type="EMBL" id="JASPKZ010008874">
    <property type="protein sequence ID" value="KAJ9578511.1"/>
    <property type="molecule type" value="Genomic_DNA"/>
</dbReference>
<evidence type="ECO:0000313" key="2">
    <source>
        <dbReference type="Proteomes" id="UP001233999"/>
    </source>
</evidence>
<feature type="non-terminal residue" evidence="1">
    <location>
        <position position="96"/>
    </location>
</feature>
<sequence>VWFMIEDLHQKQLHDNTNPTFLFEGLQSANSCFLSNIVKFQEKYKIILYHLRYEIYLNSSKVISRLFIFDSAMKWSLAYHLAAGLTFTLIITNNYS</sequence>
<evidence type="ECO:0000313" key="1">
    <source>
        <dbReference type="EMBL" id="KAJ9578511.1"/>
    </source>
</evidence>
<proteinExistence type="predicted"/>
<feature type="non-terminal residue" evidence="1">
    <location>
        <position position="1"/>
    </location>
</feature>
<gene>
    <name evidence="1" type="ORF">L9F63_005240</name>
</gene>